<keyword evidence="7" id="KW-0436">Ligase</keyword>
<evidence type="ECO:0000313" key="8">
    <source>
        <dbReference type="Proteomes" id="UP000004738"/>
    </source>
</evidence>
<feature type="transmembrane region" description="Helical" evidence="5">
    <location>
        <begin position="184"/>
        <end position="211"/>
    </location>
</feature>
<feature type="transmembrane region" description="Helical" evidence="5">
    <location>
        <begin position="84"/>
        <end position="104"/>
    </location>
</feature>
<dbReference type="Proteomes" id="UP000004738">
    <property type="component" value="Unassembled WGS sequence"/>
</dbReference>
<sequence>MFLTVLMSLLSYEINLYYRYYNYATFMVIFSGIAIFYCFTLLAPRDMFNDFKREIYGNKLVQFWIFAQYLVIFLGSFLGKDVTLSNLIRLIAIIPVIWVFYIFIPKNLNEKMIYKLGTFIIFCITSFSFIGTIIKVNGQFMGYTMFYGRLRSLFFDPNYFAALVGVAFLLSYNRKGFYKFIAAFNLIIIIWTGSRTAIIALIVTTILMYFYKKKIKIKDLLKIPFILTFLYFILYYLFQSGFFRTSQGLGSRDRLAEITFIMLKEEPFLGYGMNAVTPLLNSYRTLSSSTHNTYLDYALTYGIPLTIIYLLVIFFAMYRGFKAKIEGNILCVLIFLFIFSNSIAISLGGVGAISLIFTLYLGYCNTKNSLITKI</sequence>
<dbReference type="GO" id="GO:0016020">
    <property type="term" value="C:membrane"/>
    <property type="evidence" value="ECO:0007669"/>
    <property type="project" value="UniProtKB-SubCell"/>
</dbReference>
<feature type="transmembrane region" description="Helical" evidence="5">
    <location>
        <begin position="330"/>
        <end position="363"/>
    </location>
</feature>
<evidence type="ECO:0000256" key="5">
    <source>
        <dbReference type="SAM" id="Phobius"/>
    </source>
</evidence>
<evidence type="ECO:0000256" key="3">
    <source>
        <dbReference type="ARBA" id="ARBA00022989"/>
    </source>
</evidence>
<feature type="transmembrane region" description="Helical" evidence="5">
    <location>
        <begin position="60"/>
        <end position="78"/>
    </location>
</feature>
<dbReference type="AlphaFoldDB" id="K1L444"/>
<dbReference type="GO" id="GO:0016874">
    <property type="term" value="F:ligase activity"/>
    <property type="evidence" value="ECO:0007669"/>
    <property type="project" value="UniProtKB-KW"/>
</dbReference>
<name>K1L444_9BACL</name>
<evidence type="ECO:0000256" key="2">
    <source>
        <dbReference type="ARBA" id="ARBA00022692"/>
    </source>
</evidence>
<feature type="transmembrane region" description="Helical" evidence="5">
    <location>
        <begin position="297"/>
        <end position="318"/>
    </location>
</feature>
<dbReference type="InterPro" id="IPR051533">
    <property type="entry name" value="WaaL-like"/>
</dbReference>
<dbReference type="InterPro" id="IPR007016">
    <property type="entry name" value="O-antigen_ligase-rel_domated"/>
</dbReference>
<evidence type="ECO:0000259" key="6">
    <source>
        <dbReference type="Pfam" id="PF04932"/>
    </source>
</evidence>
<protein>
    <submittedName>
        <fullName evidence="7">Lipid A core-O-antigen ligase</fullName>
    </submittedName>
</protein>
<evidence type="ECO:0000256" key="4">
    <source>
        <dbReference type="ARBA" id="ARBA00023136"/>
    </source>
</evidence>
<gene>
    <name evidence="7" type="ORF">B857_00066</name>
</gene>
<accession>K1L444</accession>
<comment type="caution">
    <text evidence="7">The sequence shown here is derived from an EMBL/GenBank/DDBJ whole genome shotgun (WGS) entry which is preliminary data.</text>
</comment>
<feature type="transmembrane region" description="Helical" evidence="5">
    <location>
        <begin position="116"/>
        <end position="134"/>
    </location>
</feature>
<reference evidence="7 8" key="1">
    <citation type="journal article" date="2012" name="J. Bacteriol.">
        <title>Draft Genome Sequence of Bacillus isronensis Strain B3W22, Isolated from the Upper Atmosphere.</title>
        <authorList>
            <person name="Shivaji S."/>
            <person name="Ara S."/>
            <person name="Singh S.K."/>
            <person name="Bandi S."/>
            <person name="Singh A."/>
            <person name="Pinnaka A.K."/>
        </authorList>
    </citation>
    <scope>NUCLEOTIDE SEQUENCE [LARGE SCALE GENOMIC DNA]</scope>
    <source>
        <strain evidence="7 8">B3W22</strain>
    </source>
</reference>
<evidence type="ECO:0000313" key="7">
    <source>
        <dbReference type="EMBL" id="EKB46777.1"/>
    </source>
</evidence>
<keyword evidence="8" id="KW-1185">Reference proteome</keyword>
<dbReference type="PATRIC" id="fig|1224748.3.peg.66"/>
<feature type="domain" description="O-antigen ligase-related" evidence="6">
    <location>
        <begin position="181"/>
        <end position="310"/>
    </location>
</feature>
<feature type="transmembrane region" description="Helical" evidence="5">
    <location>
        <begin position="223"/>
        <end position="243"/>
    </location>
</feature>
<dbReference type="PANTHER" id="PTHR37422">
    <property type="entry name" value="TEICHURONIC ACID BIOSYNTHESIS PROTEIN TUAE"/>
    <property type="match status" value="1"/>
</dbReference>
<dbReference type="Pfam" id="PF04932">
    <property type="entry name" value="Wzy_C"/>
    <property type="match status" value="1"/>
</dbReference>
<dbReference type="EMBL" id="AMCK01000001">
    <property type="protein sequence ID" value="EKB46777.1"/>
    <property type="molecule type" value="Genomic_DNA"/>
</dbReference>
<keyword evidence="4 5" id="KW-0472">Membrane</keyword>
<comment type="subcellular location">
    <subcellularLocation>
        <location evidence="1">Membrane</location>
        <topology evidence="1">Multi-pass membrane protein</topology>
    </subcellularLocation>
</comment>
<organism evidence="7 8">
    <name type="scientific">Solibacillus isronensis B3W22</name>
    <dbReference type="NCBI Taxonomy" id="1224748"/>
    <lineage>
        <taxon>Bacteria</taxon>
        <taxon>Bacillati</taxon>
        <taxon>Bacillota</taxon>
        <taxon>Bacilli</taxon>
        <taxon>Bacillales</taxon>
        <taxon>Caryophanaceae</taxon>
        <taxon>Solibacillus</taxon>
    </lineage>
</organism>
<keyword evidence="2 5" id="KW-0812">Transmembrane</keyword>
<evidence type="ECO:0000256" key="1">
    <source>
        <dbReference type="ARBA" id="ARBA00004141"/>
    </source>
</evidence>
<keyword evidence="3 5" id="KW-1133">Transmembrane helix</keyword>
<proteinExistence type="predicted"/>
<feature type="transmembrane region" description="Helical" evidence="5">
    <location>
        <begin position="20"/>
        <end position="39"/>
    </location>
</feature>
<feature type="transmembrane region" description="Helical" evidence="5">
    <location>
        <begin position="154"/>
        <end position="172"/>
    </location>
</feature>
<dbReference type="PANTHER" id="PTHR37422:SF13">
    <property type="entry name" value="LIPOPOLYSACCHARIDE BIOSYNTHESIS PROTEIN PA4999-RELATED"/>
    <property type="match status" value="1"/>
</dbReference>